<name>A0A0B0N1G1_GOSAR</name>
<dbReference type="AlphaFoldDB" id="A0A0B0N1G1"/>
<comment type="caution">
    <text evidence="1">The sequence shown here is derived from an EMBL/GenBank/DDBJ whole genome shotgun (WGS) entry which is preliminary data.</text>
</comment>
<dbReference type="Proteomes" id="UP000032142">
    <property type="component" value="Unassembled WGS sequence"/>
</dbReference>
<evidence type="ECO:0000313" key="1">
    <source>
        <dbReference type="EMBL" id="KHG06417.1"/>
    </source>
</evidence>
<organism evidence="1 2">
    <name type="scientific">Gossypium arboreum</name>
    <name type="common">Tree cotton</name>
    <name type="synonym">Gossypium nanking</name>
    <dbReference type="NCBI Taxonomy" id="29729"/>
    <lineage>
        <taxon>Eukaryota</taxon>
        <taxon>Viridiplantae</taxon>
        <taxon>Streptophyta</taxon>
        <taxon>Embryophyta</taxon>
        <taxon>Tracheophyta</taxon>
        <taxon>Spermatophyta</taxon>
        <taxon>Magnoliopsida</taxon>
        <taxon>eudicotyledons</taxon>
        <taxon>Gunneridae</taxon>
        <taxon>Pentapetalae</taxon>
        <taxon>rosids</taxon>
        <taxon>malvids</taxon>
        <taxon>Malvales</taxon>
        <taxon>Malvaceae</taxon>
        <taxon>Malvoideae</taxon>
        <taxon>Gossypium</taxon>
    </lineage>
</organism>
<dbReference type="EMBL" id="JRRC01451544">
    <property type="protein sequence ID" value="KHG06417.1"/>
    <property type="molecule type" value="Genomic_DNA"/>
</dbReference>
<reference evidence="2" key="1">
    <citation type="submission" date="2014-09" db="EMBL/GenBank/DDBJ databases">
        <authorList>
            <person name="Mudge J."/>
            <person name="Ramaraj T."/>
            <person name="Lindquist I.E."/>
            <person name="Bharti A.K."/>
            <person name="Sundararajan A."/>
            <person name="Cameron C.T."/>
            <person name="Woodward J.E."/>
            <person name="May G.D."/>
            <person name="Brubaker C."/>
            <person name="Broadhvest J."/>
            <person name="Wilkins T.A."/>
        </authorList>
    </citation>
    <scope>NUCLEOTIDE SEQUENCE</scope>
    <source>
        <strain evidence="2">cv. AKA8401</strain>
    </source>
</reference>
<accession>A0A0B0N1G1</accession>
<keyword evidence="2" id="KW-1185">Reference proteome</keyword>
<proteinExistence type="predicted"/>
<sequence>MSRTLKLYLISIRPCLGQWHRYSITCKTTPGMLALYELSELSEYPY</sequence>
<protein>
    <submittedName>
        <fullName evidence="1">Uncharacterized protein</fullName>
    </submittedName>
</protein>
<gene>
    <name evidence="1" type="ORF">F383_32758</name>
</gene>
<evidence type="ECO:0000313" key="2">
    <source>
        <dbReference type="Proteomes" id="UP000032142"/>
    </source>
</evidence>